<organism evidence="1">
    <name type="scientific">Candidatus Kentrum sp. LFY</name>
    <dbReference type="NCBI Taxonomy" id="2126342"/>
    <lineage>
        <taxon>Bacteria</taxon>
        <taxon>Pseudomonadati</taxon>
        <taxon>Pseudomonadota</taxon>
        <taxon>Gammaproteobacteria</taxon>
        <taxon>Candidatus Kentrum</taxon>
    </lineage>
</organism>
<evidence type="ECO:0000313" key="1">
    <source>
        <dbReference type="EMBL" id="VFK18632.1"/>
    </source>
</evidence>
<accession>A0A450WNL9</accession>
<protein>
    <submittedName>
        <fullName evidence="1">Uncharacterized protein</fullName>
    </submittedName>
</protein>
<name>A0A450WNL9_9GAMM</name>
<reference evidence="1" key="1">
    <citation type="submission" date="2019-02" db="EMBL/GenBank/DDBJ databases">
        <authorList>
            <person name="Gruber-Vodicka R. H."/>
            <person name="Seah K. B. B."/>
        </authorList>
    </citation>
    <scope>NUCLEOTIDE SEQUENCE</scope>
    <source>
        <strain evidence="1">BECK_BY7</strain>
    </source>
</reference>
<proteinExistence type="predicted"/>
<sequence length="165" mass="19609">MLRESYRYRLFCLFPAHLRKCIKSYKPFIFLYYDQTRPHRFEHKLRQGKTPKNKASRTVQGCSDIFNRFQPIENVRESKITLFDSRLEKNAMDGFFRGIPDTKTYQSVTRKIFDKTINKFLTCHFERSEKSSASKKLRMHKISPYGRNDKGVVKMTMVLIPARPG</sequence>
<dbReference type="EMBL" id="CAADFN010000046">
    <property type="protein sequence ID" value="VFK18632.1"/>
    <property type="molecule type" value="Genomic_DNA"/>
</dbReference>
<gene>
    <name evidence="1" type="ORF">BECKLFY1418C_GA0070996_104612</name>
</gene>
<dbReference type="AlphaFoldDB" id="A0A450WNL9"/>